<dbReference type="PROSITE" id="PS52016">
    <property type="entry name" value="TONB_DEPENDENT_REC_3"/>
    <property type="match status" value="1"/>
</dbReference>
<feature type="domain" description="TonB-dependent receptor-like beta-barrel" evidence="13">
    <location>
        <begin position="228"/>
        <end position="721"/>
    </location>
</feature>
<dbReference type="Gene3D" id="2.170.130.10">
    <property type="entry name" value="TonB-dependent receptor, plug domain"/>
    <property type="match status" value="1"/>
</dbReference>
<dbReference type="eggNOG" id="COG4206">
    <property type="taxonomic scope" value="Bacteria"/>
</dbReference>
<comment type="similarity">
    <text evidence="10 11">Belongs to the TonB-dependent receptor family.</text>
</comment>
<evidence type="ECO:0000256" key="7">
    <source>
        <dbReference type="ARBA" id="ARBA00023136"/>
    </source>
</evidence>
<gene>
    <name evidence="15" type="ORF">GKIL_2009</name>
</gene>
<protein>
    <submittedName>
        <fullName evidence="15">TonB-dependent receptor</fullName>
    </submittedName>
</protein>
<evidence type="ECO:0000256" key="1">
    <source>
        <dbReference type="ARBA" id="ARBA00004571"/>
    </source>
</evidence>
<evidence type="ECO:0000256" key="10">
    <source>
        <dbReference type="PROSITE-ProRule" id="PRU01360"/>
    </source>
</evidence>
<feature type="transmembrane region" description="Helical" evidence="12">
    <location>
        <begin position="28"/>
        <end position="48"/>
    </location>
</feature>
<evidence type="ECO:0000256" key="11">
    <source>
        <dbReference type="RuleBase" id="RU003357"/>
    </source>
</evidence>
<evidence type="ECO:0000256" key="8">
    <source>
        <dbReference type="ARBA" id="ARBA00023170"/>
    </source>
</evidence>
<evidence type="ECO:0000256" key="9">
    <source>
        <dbReference type="ARBA" id="ARBA00023237"/>
    </source>
</evidence>
<reference evidence="15 16" key="1">
    <citation type="journal article" date="2013" name="PLoS ONE">
        <title>Cultivation and Complete Genome Sequencing of Gloeobacter kilaueensis sp. nov., from a Lava Cave in Kilauea Caldera, Hawai'i.</title>
        <authorList>
            <person name="Saw J.H."/>
            <person name="Schatz M."/>
            <person name="Brown M.V."/>
            <person name="Kunkel D.D."/>
            <person name="Foster J.S."/>
            <person name="Shick H."/>
            <person name="Christensen S."/>
            <person name="Hou S."/>
            <person name="Wan X."/>
            <person name="Donachie S.P."/>
        </authorList>
    </citation>
    <scope>NUCLEOTIDE SEQUENCE [LARGE SCALE GENOMIC DNA]</scope>
    <source>
        <strain evidence="16">JS</strain>
    </source>
</reference>
<dbReference type="KEGG" id="glj:GKIL_2009"/>
<dbReference type="Pfam" id="PF07715">
    <property type="entry name" value="Plug"/>
    <property type="match status" value="1"/>
</dbReference>
<dbReference type="EMBL" id="CP003587">
    <property type="protein sequence ID" value="AGY58255.1"/>
    <property type="molecule type" value="Genomic_DNA"/>
</dbReference>
<dbReference type="AlphaFoldDB" id="U5QKP8"/>
<keyword evidence="16" id="KW-1185">Reference proteome</keyword>
<dbReference type="CDD" id="cd01347">
    <property type="entry name" value="ligand_gated_channel"/>
    <property type="match status" value="1"/>
</dbReference>
<evidence type="ECO:0000259" key="13">
    <source>
        <dbReference type="Pfam" id="PF00593"/>
    </source>
</evidence>
<evidence type="ECO:0000259" key="14">
    <source>
        <dbReference type="Pfam" id="PF07715"/>
    </source>
</evidence>
<keyword evidence="3 10" id="KW-1134">Transmembrane beta strand</keyword>
<dbReference type="InterPro" id="IPR000531">
    <property type="entry name" value="Beta-barrel_TonB"/>
</dbReference>
<dbReference type="STRING" id="1183438.GKIL_2009"/>
<keyword evidence="7 10" id="KW-0472">Membrane</keyword>
<proteinExistence type="inferred from homology"/>
<evidence type="ECO:0000256" key="12">
    <source>
        <dbReference type="SAM" id="Phobius"/>
    </source>
</evidence>
<dbReference type="GO" id="GO:0044718">
    <property type="term" value="P:siderophore transmembrane transport"/>
    <property type="evidence" value="ECO:0007669"/>
    <property type="project" value="TreeGrafter"/>
</dbReference>
<keyword evidence="2 10" id="KW-0813">Transport</keyword>
<keyword evidence="9 10" id="KW-0998">Cell outer membrane</keyword>
<dbReference type="SUPFAM" id="SSF56935">
    <property type="entry name" value="Porins"/>
    <property type="match status" value="1"/>
</dbReference>
<comment type="subcellular location">
    <subcellularLocation>
        <location evidence="1 10">Cell outer membrane</location>
        <topology evidence="1 10">Multi-pass membrane protein</topology>
    </subcellularLocation>
</comment>
<dbReference type="Proteomes" id="UP000017396">
    <property type="component" value="Chromosome"/>
</dbReference>
<dbReference type="InterPro" id="IPR036942">
    <property type="entry name" value="Beta-barrel_TonB_sf"/>
</dbReference>
<sequence length="747" mass="82311">MLSGIGLRTGGVGSQAAVSRKVTMDRRFWASPILGCAFFVMAGGAAAAEELPRPSTRAADLAPAEWSQIAQATQASEAQTNDLDEVIVTGSVRTRRQSETTAPVYTIDRRQLEQKGARTLGDAIRNVPGVASNIYGAGSDVHNGHFIRGLPTTSTAILIDGRPISNLNQQHFDPGEIPVNNVERVEVMPTGGTTLYGSTALGGVINVITRKPTRPLEGQVSVEFGSYGYSKYGAYYQGRSGNFTYNLAYENFNTLNNYFYSVERPVGRLTGIRPNGDFSQRSYNLNLSYDIDPRNTLSLDTYIRNTAKGVSPFSITDTRTNVFAGLSAEQLGFNNDHKSRLSTDTWGVALTWDSKLGQGNDSTAQVRLSLDRSRNRELDPAGEDFQTGVYLLGLRATHNWQLTPSWNLTYGLDWLKEIGTSEVVNLNQVDYNTSLDRPAVFFLNEFRLAPNLLMNAGARYSVTSQYGNSFDPSIGVRWQIAPNFALRSNWSQGFKAPNFDDLYGKTVHKGNPNLLPERGSFWDAGFDWEPTPSTSLRFSTFISDVRNLLTINLVDPRQPDFPYFASLGYINGDRVRVNYPAVYITGLEFGFNWKMSPRWELFATGTYTDARIIDGLRPDISQTQYQLVPFLVGNLGLSYATPSGFRAALFANVVGGRSVDTYHVGPSDIEVRDPATNNPIFLEHIAKLPTGSTLPGYATLDLSLRVPMGENLTANAYIENLLGTYFEKSYGNPAPGTNFRLGLKSTF</sequence>
<keyword evidence="4 10" id="KW-0812">Transmembrane</keyword>
<evidence type="ECO:0000256" key="2">
    <source>
        <dbReference type="ARBA" id="ARBA00022448"/>
    </source>
</evidence>
<keyword evidence="6 11" id="KW-0798">TonB box</keyword>
<keyword evidence="8 15" id="KW-0675">Receptor</keyword>
<dbReference type="InterPro" id="IPR039426">
    <property type="entry name" value="TonB-dep_rcpt-like"/>
</dbReference>
<evidence type="ECO:0000256" key="6">
    <source>
        <dbReference type="ARBA" id="ARBA00023077"/>
    </source>
</evidence>
<keyword evidence="12" id="KW-1133">Transmembrane helix</keyword>
<evidence type="ECO:0000313" key="15">
    <source>
        <dbReference type="EMBL" id="AGY58255.1"/>
    </source>
</evidence>
<name>U5QKP8_GLOK1</name>
<feature type="domain" description="TonB-dependent receptor plug" evidence="14">
    <location>
        <begin position="97"/>
        <end position="204"/>
    </location>
</feature>
<keyword evidence="5" id="KW-0732">Signal</keyword>
<evidence type="ECO:0000313" key="16">
    <source>
        <dbReference type="Proteomes" id="UP000017396"/>
    </source>
</evidence>
<dbReference type="GO" id="GO:0015344">
    <property type="term" value="F:siderophore uptake transmembrane transporter activity"/>
    <property type="evidence" value="ECO:0007669"/>
    <property type="project" value="TreeGrafter"/>
</dbReference>
<evidence type="ECO:0000256" key="5">
    <source>
        <dbReference type="ARBA" id="ARBA00022729"/>
    </source>
</evidence>
<organism evidence="15 16">
    <name type="scientific">Gloeobacter kilaueensis (strain ATCC BAA-2537 / CCAP 1431/1 / ULC 316 / JS1)</name>
    <dbReference type="NCBI Taxonomy" id="1183438"/>
    <lineage>
        <taxon>Bacteria</taxon>
        <taxon>Bacillati</taxon>
        <taxon>Cyanobacteriota</taxon>
        <taxon>Cyanophyceae</taxon>
        <taxon>Gloeobacterales</taxon>
        <taxon>Gloeobacteraceae</taxon>
        <taxon>Gloeobacter</taxon>
    </lineage>
</organism>
<evidence type="ECO:0000256" key="3">
    <source>
        <dbReference type="ARBA" id="ARBA00022452"/>
    </source>
</evidence>
<dbReference type="Pfam" id="PF00593">
    <property type="entry name" value="TonB_dep_Rec_b-barrel"/>
    <property type="match status" value="1"/>
</dbReference>
<accession>U5QKP8</accession>
<dbReference type="Gene3D" id="2.40.170.20">
    <property type="entry name" value="TonB-dependent receptor, beta-barrel domain"/>
    <property type="match status" value="1"/>
</dbReference>
<dbReference type="InterPro" id="IPR037066">
    <property type="entry name" value="Plug_dom_sf"/>
</dbReference>
<dbReference type="HOGENOM" id="CLU_008287_18_3_3"/>
<dbReference type="InterPro" id="IPR012910">
    <property type="entry name" value="Plug_dom"/>
</dbReference>
<evidence type="ECO:0000256" key="4">
    <source>
        <dbReference type="ARBA" id="ARBA00022692"/>
    </source>
</evidence>
<dbReference type="PANTHER" id="PTHR30069">
    <property type="entry name" value="TONB-DEPENDENT OUTER MEMBRANE RECEPTOR"/>
    <property type="match status" value="1"/>
</dbReference>
<dbReference type="PANTHER" id="PTHR30069:SF29">
    <property type="entry name" value="HEMOGLOBIN AND HEMOGLOBIN-HAPTOGLOBIN-BINDING PROTEIN 1-RELATED"/>
    <property type="match status" value="1"/>
</dbReference>
<dbReference type="GO" id="GO:0009279">
    <property type="term" value="C:cell outer membrane"/>
    <property type="evidence" value="ECO:0007669"/>
    <property type="project" value="UniProtKB-SubCell"/>
</dbReference>